<protein>
    <recommendedName>
        <fullName evidence="4">Amidohydrolase family protein</fullName>
    </recommendedName>
</protein>
<proteinExistence type="predicted"/>
<keyword evidence="3" id="KW-1185">Reference proteome</keyword>
<dbReference type="PANTHER" id="PTHR32027">
    <property type="entry name" value="CYTOSINE DEAMINASE"/>
    <property type="match status" value="1"/>
</dbReference>
<evidence type="ECO:0000256" key="1">
    <source>
        <dbReference type="SAM" id="MobiDB-lite"/>
    </source>
</evidence>
<evidence type="ECO:0000313" key="2">
    <source>
        <dbReference type="EMBL" id="GAA4538687.1"/>
    </source>
</evidence>
<dbReference type="PANTHER" id="PTHR32027:SF9">
    <property type="entry name" value="BLL3847 PROTEIN"/>
    <property type="match status" value="1"/>
</dbReference>
<feature type="region of interest" description="Disordered" evidence="1">
    <location>
        <begin position="150"/>
        <end position="210"/>
    </location>
</feature>
<dbReference type="SUPFAM" id="SSF51338">
    <property type="entry name" value="Composite domain of metallo-dependent hydrolases"/>
    <property type="match status" value="1"/>
</dbReference>
<dbReference type="RefSeq" id="WP_345412970.1">
    <property type="nucleotide sequence ID" value="NZ_BAABGT010000014.1"/>
</dbReference>
<evidence type="ECO:0000313" key="3">
    <source>
        <dbReference type="Proteomes" id="UP001501598"/>
    </source>
</evidence>
<dbReference type="SUPFAM" id="SSF51556">
    <property type="entry name" value="Metallo-dependent hydrolases"/>
    <property type="match status" value="1"/>
</dbReference>
<evidence type="ECO:0008006" key="4">
    <source>
        <dbReference type="Google" id="ProtNLM"/>
    </source>
</evidence>
<dbReference type="InterPro" id="IPR052349">
    <property type="entry name" value="Metallo-hydrolase_Enzymes"/>
</dbReference>
<dbReference type="Gene3D" id="2.30.40.10">
    <property type="entry name" value="Urease, subunit C, domain 1"/>
    <property type="match status" value="1"/>
</dbReference>
<gene>
    <name evidence="2" type="ORF">GCM10023175_08950</name>
</gene>
<dbReference type="InterPro" id="IPR011059">
    <property type="entry name" value="Metal-dep_hydrolase_composite"/>
</dbReference>
<dbReference type="Gene3D" id="3.20.20.140">
    <property type="entry name" value="Metal-dependent hydrolases"/>
    <property type="match status" value="1"/>
</dbReference>
<feature type="region of interest" description="Disordered" evidence="1">
    <location>
        <begin position="1"/>
        <end position="21"/>
    </location>
</feature>
<dbReference type="EMBL" id="BAABGT010000014">
    <property type="protein sequence ID" value="GAA4538687.1"/>
    <property type="molecule type" value="Genomic_DNA"/>
</dbReference>
<dbReference type="InterPro" id="IPR032466">
    <property type="entry name" value="Metal_Hydrolase"/>
</dbReference>
<sequence>MSRPTRRGRGNGLSTRGGDLLLRDVRPGGAAETDVLVRDGRIAEVGPGLDAAGATVEEGGGALLLPGLVDAHCHVDKTYWGRWVPNTAGPTLADRIDNERARRGELGIPSVEAISGLLDHMVARGTAVIRTHTSIDPEVGLARVEAVEEAAGRHAGRVRPRPGPRSTPSSTSPPGTAAVWTCTCTTRARSARGRRSWSSSGPGRWPWRAA</sequence>
<feature type="compositionally biased region" description="Low complexity" evidence="1">
    <location>
        <begin position="164"/>
        <end position="178"/>
    </location>
</feature>
<organism evidence="2 3">
    <name type="scientific">Pseudonocardia xishanensis</name>
    <dbReference type="NCBI Taxonomy" id="630995"/>
    <lineage>
        <taxon>Bacteria</taxon>
        <taxon>Bacillati</taxon>
        <taxon>Actinomycetota</taxon>
        <taxon>Actinomycetes</taxon>
        <taxon>Pseudonocardiales</taxon>
        <taxon>Pseudonocardiaceae</taxon>
        <taxon>Pseudonocardia</taxon>
    </lineage>
</organism>
<comment type="caution">
    <text evidence="2">The sequence shown here is derived from an EMBL/GenBank/DDBJ whole genome shotgun (WGS) entry which is preliminary data.</text>
</comment>
<feature type="compositionally biased region" description="Low complexity" evidence="1">
    <location>
        <begin position="196"/>
        <end position="210"/>
    </location>
</feature>
<accession>A0ABP8RHK4</accession>
<dbReference type="Proteomes" id="UP001501598">
    <property type="component" value="Unassembled WGS sequence"/>
</dbReference>
<name>A0ABP8RHK4_9PSEU</name>
<reference evidence="3" key="1">
    <citation type="journal article" date="2019" name="Int. J. Syst. Evol. Microbiol.">
        <title>The Global Catalogue of Microorganisms (GCM) 10K type strain sequencing project: providing services to taxonomists for standard genome sequencing and annotation.</title>
        <authorList>
            <consortium name="The Broad Institute Genomics Platform"/>
            <consortium name="The Broad Institute Genome Sequencing Center for Infectious Disease"/>
            <person name="Wu L."/>
            <person name="Ma J."/>
        </authorList>
    </citation>
    <scope>NUCLEOTIDE SEQUENCE [LARGE SCALE GENOMIC DNA]</scope>
    <source>
        <strain evidence="3">JCM 17906</strain>
    </source>
</reference>